<dbReference type="SUPFAM" id="SSF81296">
    <property type="entry name" value="E set domains"/>
    <property type="match status" value="1"/>
</dbReference>
<evidence type="ECO:0000259" key="2">
    <source>
        <dbReference type="Pfam" id="PF13501"/>
    </source>
</evidence>
<dbReference type="AlphaFoldDB" id="N0BD58"/>
<dbReference type="HOGENOM" id="CLU_088210_0_0_5"/>
<reference evidence="3 4" key="1">
    <citation type="journal article" date="2013" name="Genome Announc.">
        <title>Genome sequences for three denitrifying bacterial strains isolated from a uranium- and nitrate-contaminated subsurface environment.</title>
        <authorList>
            <person name="Venkatramanan R."/>
            <person name="Prakash O."/>
            <person name="Woyke T."/>
            <person name="Chain P."/>
            <person name="Goodwin L.A."/>
            <person name="Watson D."/>
            <person name="Brooks S."/>
            <person name="Kostka J.E."/>
            <person name="Green S.J."/>
        </authorList>
    </citation>
    <scope>NUCLEOTIDE SEQUENCE [LARGE SCALE GENOMIC DNA]</scope>
    <source>
        <strain evidence="3 4">1NES1</strain>
    </source>
</reference>
<dbReference type="InterPro" id="IPR013783">
    <property type="entry name" value="Ig-like_fold"/>
</dbReference>
<dbReference type="InterPro" id="IPR038162">
    <property type="entry name" value="SoxY_sf"/>
</dbReference>
<proteinExistence type="predicted"/>
<dbReference type="EMBL" id="CP005587">
    <property type="protein sequence ID" value="AGK58060.1"/>
    <property type="molecule type" value="Genomic_DNA"/>
</dbReference>
<name>N0BD58_9HYPH</name>
<sequence>MAVFIRDEEDTMRSAAIRSAAMAMLGVALAFTAPSSSRADDGSVAWDGIKSAAFGARDILDGAGKVTLDAPYRAEDASTVPISVRLPAEFAKDVKSLTLVIDKNPSPIVATFNYGDAAGTGERVLATRVRIDQYSNVRAIAETADGKLYMASRFVKASGGCSAPASKDAEEAAKSMGKMKIRTAFKDPEAAAAQEAEVMIKHPNNSGLQMDQVTGLYTPAHFVDKIEVRTGEKLVFTMTGGISISENPHFRFTYQGNPSDVMSVRAEDSEGMKFSGNSTPSQS</sequence>
<gene>
    <name evidence="3" type="ORF">HYPDE_31928</name>
</gene>
<dbReference type="NCBIfam" id="TIGR04557">
    <property type="entry name" value="fuse_rel_SoxYZ"/>
    <property type="match status" value="1"/>
</dbReference>
<dbReference type="KEGG" id="hdt:HYPDE_31928"/>
<dbReference type="eggNOG" id="COG5501">
    <property type="taxonomic scope" value="Bacteria"/>
</dbReference>
<dbReference type="InterPro" id="IPR014880">
    <property type="entry name" value="SoxZ_dom"/>
</dbReference>
<keyword evidence="4" id="KW-1185">Reference proteome</keyword>
<dbReference type="Pfam" id="PF13501">
    <property type="entry name" value="SoxY"/>
    <property type="match status" value="1"/>
</dbReference>
<organism evidence="3 4">
    <name type="scientific">Hyphomicrobium denitrificans 1NES1</name>
    <dbReference type="NCBI Taxonomy" id="670307"/>
    <lineage>
        <taxon>Bacteria</taxon>
        <taxon>Pseudomonadati</taxon>
        <taxon>Pseudomonadota</taxon>
        <taxon>Alphaproteobacteria</taxon>
        <taxon>Hyphomicrobiales</taxon>
        <taxon>Hyphomicrobiaceae</taxon>
        <taxon>Hyphomicrobium</taxon>
    </lineage>
</organism>
<dbReference type="InterPro" id="IPR014756">
    <property type="entry name" value="Ig_E-set"/>
</dbReference>
<feature type="domain" description="Sulphur oxidation protein SoxZ" evidence="1">
    <location>
        <begin position="189"/>
        <end position="277"/>
    </location>
</feature>
<dbReference type="STRING" id="670307.HYPDE_31928"/>
<evidence type="ECO:0000259" key="1">
    <source>
        <dbReference type="Pfam" id="PF08770"/>
    </source>
</evidence>
<dbReference type="Gene3D" id="2.60.40.2470">
    <property type="entry name" value="SoxY domain"/>
    <property type="match status" value="1"/>
</dbReference>
<accession>N0BD58</accession>
<dbReference type="Gene3D" id="2.60.40.10">
    <property type="entry name" value="Immunoglobulins"/>
    <property type="match status" value="1"/>
</dbReference>
<dbReference type="InterPro" id="IPR030831">
    <property type="entry name" value="Fuse-rel_SoxYZ"/>
</dbReference>
<feature type="domain" description="Ig-like SoxY" evidence="2">
    <location>
        <begin position="51"/>
        <end position="161"/>
    </location>
</feature>
<protein>
    <submittedName>
        <fullName evidence="3">Sulfur oxidation protein SoxZ</fullName>
    </submittedName>
</protein>
<dbReference type="Pfam" id="PF08770">
    <property type="entry name" value="SoxZ"/>
    <property type="match status" value="1"/>
</dbReference>
<dbReference type="Proteomes" id="UP000005952">
    <property type="component" value="Chromosome"/>
</dbReference>
<dbReference type="InterPro" id="IPR032711">
    <property type="entry name" value="SoxY"/>
</dbReference>
<evidence type="ECO:0000313" key="4">
    <source>
        <dbReference type="Proteomes" id="UP000005952"/>
    </source>
</evidence>
<evidence type="ECO:0000313" key="3">
    <source>
        <dbReference type="EMBL" id="AGK58060.1"/>
    </source>
</evidence>